<comment type="similarity">
    <text evidence="6">Belongs to the ABC-4 integral membrane protein family.</text>
</comment>
<evidence type="ECO:0000313" key="9">
    <source>
        <dbReference type="EMBL" id="GAW91297.1"/>
    </source>
</evidence>
<feature type="domain" description="ABC3 transporter permease C-terminal" evidence="8">
    <location>
        <begin position="45"/>
        <end position="155"/>
    </location>
</feature>
<proteinExistence type="inferred from homology"/>
<name>A0A1Z5HPI8_9FIRM</name>
<evidence type="ECO:0000256" key="2">
    <source>
        <dbReference type="ARBA" id="ARBA00022475"/>
    </source>
</evidence>
<dbReference type="InterPro" id="IPR050250">
    <property type="entry name" value="Macrolide_Exporter_MacB"/>
</dbReference>
<dbReference type="Proteomes" id="UP000197032">
    <property type="component" value="Unassembled WGS sequence"/>
</dbReference>
<dbReference type="GO" id="GO:0022857">
    <property type="term" value="F:transmembrane transporter activity"/>
    <property type="evidence" value="ECO:0007669"/>
    <property type="project" value="TreeGrafter"/>
</dbReference>
<dbReference type="PANTHER" id="PTHR30572:SF4">
    <property type="entry name" value="ABC TRANSPORTER PERMEASE YTRF"/>
    <property type="match status" value="1"/>
</dbReference>
<keyword evidence="5 7" id="KW-0472">Membrane</keyword>
<comment type="subcellular location">
    <subcellularLocation>
        <location evidence="1">Cell membrane</location>
        <topology evidence="1">Multi-pass membrane protein</topology>
    </subcellularLocation>
</comment>
<keyword evidence="10" id="KW-1185">Reference proteome</keyword>
<keyword evidence="2" id="KW-1003">Cell membrane</keyword>
<dbReference type="GO" id="GO:0005886">
    <property type="term" value="C:plasma membrane"/>
    <property type="evidence" value="ECO:0007669"/>
    <property type="project" value="UniProtKB-SubCell"/>
</dbReference>
<evidence type="ECO:0000256" key="7">
    <source>
        <dbReference type="SAM" id="Phobius"/>
    </source>
</evidence>
<keyword evidence="4 7" id="KW-1133">Transmembrane helix</keyword>
<dbReference type="AlphaFoldDB" id="A0A1Z5HPI8"/>
<evidence type="ECO:0000259" key="8">
    <source>
        <dbReference type="Pfam" id="PF02687"/>
    </source>
</evidence>
<sequence>MDEITAKLSKFFKNDEESFRVFDQTQVLETVEETTGTLSMMLGGIAGISLLVGGIGIMNIMLVSVTERTREIGIRKALGAKRKDILFQFLIESLVISGIGGIIGIFLGLILSLGMANFMRMSIKITVPVIWIAFSFALLVGVCFGLYPANKAASLRPIEALRYE</sequence>
<reference evidence="10" key="1">
    <citation type="journal article" date="2017" name="Appl. Environ. Microbiol.">
        <title>Genomic analysis of Calderihabitans maritimus KKC1, a thermophilic hydrogenogenic carboxydotrophic bacterium isolated from marine sediment.</title>
        <authorList>
            <person name="Omae K."/>
            <person name="Yoneda Y."/>
            <person name="Fukuyama Y."/>
            <person name="Yoshida T."/>
            <person name="Sako Y."/>
        </authorList>
    </citation>
    <scope>NUCLEOTIDE SEQUENCE [LARGE SCALE GENOMIC DNA]</scope>
    <source>
        <strain evidence="10">KKC1</strain>
    </source>
</reference>
<keyword evidence="3 7" id="KW-0812">Transmembrane</keyword>
<dbReference type="EMBL" id="BDGJ01000011">
    <property type="protein sequence ID" value="GAW91297.1"/>
    <property type="molecule type" value="Genomic_DNA"/>
</dbReference>
<evidence type="ECO:0000256" key="6">
    <source>
        <dbReference type="ARBA" id="ARBA00038076"/>
    </source>
</evidence>
<dbReference type="PANTHER" id="PTHR30572">
    <property type="entry name" value="MEMBRANE COMPONENT OF TRANSPORTER-RELATED"/>
    <property type="match status" value="1"/>
</dbReference>
<feature type="transmembrane region" description="Helical" evidence="7">
    <location>
        <begin position="125"/>
        <end position="147"/>
    </location>
</feature>
<accession>A0A1Z5HPI8</accession>
<feature type="transmembrane region" description="Helical" evidence="7">
    <location>
        <begin position="40"/>
        <end position="65"/>
    </location>
</feature>
<evidence type="ECO:0000256" key="5">
    <source>
        <dbReference type="ARBA" id="ARBA00023136"/>
    </source>
</evidence>
<dbReference type="Pfam" id="PF02687">
    <property type="entry name" value="FtsX"/>
    <property type="match status" value="1"/>
</dbReference>
<organism evidence="9 10">
    <name type="scientific">Calderihabitans maritimus</name>
    <dbReference type="NCBI Taxonomy" id="1246530"/>
    <lineage>
        <taxon>Bacteria</taxon>
        <taxon>Bacillati</taxon>
        <taxon>Bacillota</taxon>
        <taxon>Clostridia</taxon>
        <taxon>Neomoorellales</taxon>
        <taxon>Calderihabitantaceae</taxon>
        <taxon>Calderihabitans</taxon>
    </lineage>
</organism>
<evidence type="ECO:0000256" key="4">
    <source>
        <dbReference type="ARBA" id="ARBA00022989"/>
    </source>
</evidence>
<evidence type="ECO:0000313" key="10">
    <source>
        <dbReference type="Proteomes" id="UP000197032"/>
    </source>
</evidence>
<gene>
    <name evidence="9" type="ORF">KKC1_04590</name>
</gene>
<evidence type="ECO:0000256" key="1">
    <source>
        <dbReference type="ARBA" id="ARBA00004651"/>
    </source>
</evidence>
<comment type="caution">
    <text evidence="9">The sequence shown here is derived from an EMBL/GenBank/DDBJ whole genome shotgun (WGS) entry which is preliminary data.</text>
</comment>
<dbReference type="InterPro" id="IPR003838">
    <property type="entry name" value="ABC3_permease_C"/>
</dbReference>
<protein>
    <recommendedName>
        <fullName evidence="8">ABC3 transporter permease C-terminal domain-containing protein</fullName>
    </recommendedName>
</protein>
<evidence type="ECO:0000256" key="3">
    <source>
        <dbReference type="ARBA" id="ARBA00022692"/>
    </source>
</evidence>
<feature type="transmembrane region" description="Helical" evidence="7">
    <location>
        <begin position="86"/>
        <end position="113"/>
    </location>
</feature>